<reference evidence="3 4" key="1">
    <citation type="submission" date="2015-01" db="EMBL/GenBank/DDBJ databases">
        <title>The Genome Sequence of Exophiala oligosperma CBS72588.</title>
        <authorList>
            <consortium name="The Broad Institute Genomics Platform"/>
            <person name="Cuomo C."/>
            <person name="de Hoog S."/>
            <person name="Gorbushina A."/>
            <person name="Stielow B."/>
            <person name="Teixiera M."/>
            <person name="Abouelleil A."/>
            <person name="Chapman S.B."/>
            <person name="Priest M."/>
            <person name="Young S.K."/>
            <person name="Wortman J."/>
            <person name="Nusbaum C."/>
            <person name="Birren B."/>
        </authorList>
    </citation>
    <scope>NUCLEOTIDE SEQUENCE [LARGE SCALE GENOMIC DNA]</scope>
    <source>
        <strain evidence="3 4">CBS 72588</strain>
    </source>
</reference>
<evidence type="ECO:0000313" key="3">
    <source>
        <dbReference type="EMBL" id="KIW48160.1"/>
    </source>
</evidence>
<dbReference type="RefSeq" id="XP_016268376.1">
    <property type="nucleotide sequence ID" value="XM_016401323.1"/>
</dbReference>
<dbReference type="Proteomes" id="UP000053342">
    <property type="component" value="Unassembled WGS sequence"/>
</dbReference>
<keyword evidence="2" id="KW-0472">Membrane</keyword>
<feature type="compositionally biased region" description="Low complexity" evidence="1">
    <location>
        <begin position="120"/>
        <end position="138"/>
    </location>
</feature>
<keyword evidence="4" id="KW-1185">Reference proteome</keyword>
<evidence type="ECO:0000256" key="2">
    <source>
        <dbReference type="SAM" id="Phobius"/>
    </source>
</evidence>
<dbReference type="VEuPathDB" id="FungiDB:PV06_00778"/>
<feature type="region of interest" description="Disordered" evidence="1">
    <location>
        <begin position="151"/>
        <end position="193"/>
    </location>
</feature>
<dbReference type="AlphaFoldDB" id="A0A0D2E037"/>
<keyword evidence="2" id="KW-0812">Transmembrane</keyword>
<dbReference type="EMBL" id="KN847332">
    <property type="protein sequence ID" value="KIW48160.1"/>
    <property type="molecule type" value="Genomic_DNA"/>
</dbReference>
<evidence type="ECO:0008006" key="5">
    <source>
        <dbReference type="Google" id="ProtNLM"/>
    </source>
</evidence>
<gene>
    <name evidence="3" type="ORF">PV06_00778</name>
</gene>
<name>A0A0D2E037_9EURO</name>
<accession>A0A0D2E037</accession>
<proteinExistence type="predicted"/>
<organism evidence="3 4">
    <name type="scientific">Exophiala oligosperma</name>
    <dbReference type="NCBI Taxonomy" id="215243"/>
    <lineage>
        <taxon>Eukaryota</taxon>
        <taxon>Fungi</taxon>
        <taxon>Dikarya</taxon>
        <taxon>Ascomycota</taxon>
        <taxon>Pezizomycotina</taxon>
        <taxon>Eurotiomycetes</taxon>
        <taxon>Chaetothyriomycetidae</taxon>
        <taxon>Chaetothyriales</taxon>
        <taxon>Herpotrichiellaceae</taxon>
        <taxon>Exophiala</taxon>
    </lineage>
</organism>
<feature type="transmembrane region" description="Helical" evidence="2">
    <location>
        <begin position="203"/>
        <end position="225"/>
    </location>
</feature>
<protein>
    <recommendedName>
        <fullName evidence="5">Transmembrane protein</fullName>
    </recommendedName>
</protein>
<dbReference type="GeneID" id="27352852"/>
<evidence type="ECO:0000256" key="1">
    <source>
        <dbReference type="SAM" id="MobiDB-lite"/>
    </source>
</evidence>
<sequence length="293" mass="31650">MAPYPSVLGRNLFAPSLQTSKAVVTTLVIAGFTQGVMRTPSQVNALGNLVWLEYIYDDVTSTGSWTAFSCGQEAATMFAWPASQVIIASSTSMQPQKTLKSSSSSMKTTTKTSHAPPATSPSLSKSQSRSRTSSWSSTPFDTATMVSVSTESNFHSGHESHSSKPSSRNTTRPSSSWPSSSSSSSSSSVSGASASSSFTHNGAIIGGATAGGVFLIILFVLIFTWQRRRSRKTLRTEQERQVQSMQRDYYNFRYPHYVADVAPLPAYDAQLQATERVVPSPPPQMNYSDLGRI</sequence>
<dbReference type="HOGENOM" id="CLU_950054_0_0_1"/>
<keyword evidence="2" id="KW-1133">Transmembrane helix</keyword>
<evidence type="ECO:0000313" key="4">
    <source>
        <dbReference type="Proteomes" id="UP000053342"/>
    </source>
</evidence>
<feature type="compositionally biased region" description="Low complexity" evidence="1">
    <location>
        <begin position="97"/>
        <end position="113"/>
    </location>
</feature>
<feature type="compositionally biased region" description="Low complexity" evidence="1">
    <location>
        <begin position="163"/>
        <end position="193"/>
    </location>
</feature>
<feature type="region of interest" description="Disordered" evidence="1">
    <location>
        <begin position="91"/>
        <end position="139"/>
    </location>
</feature>